<evidence type="ECO:0000313" key="3">
    <source>
        <dbReference type="EMBL" id="MFD2112274.1"/>
    </source>
</evidence>
<name>A0ABW4Y991_9GAMM</name>
<dbReference type="PANTHER" id="PTHR42954:SF2">
    <property type="entry name" value="FE(2+) TRANSPORT PROTEIN A"/>
    <property type="match status" value="1"/>
</dbReference>
<dbReference type="Gene3D" id="2.30.30.90">
    <property type="match status" value="1"/>
</dbReference>
<proteinExistence type="predicted"/>
<comment type="caution">
    <text evidence="3">The sequence shown here is derived from an EMBL/GenBank/DDBJ whole genome shotgun (WGS) entry which is preliminary data.</text>
</comment>
<accession>A0ABW4Y991</accession>
<evidence type="ECO:0000259" key="2">
    <source>
        <dbReference type="SMART" id="SM00899"/>
    </source>
</evidence>
<reference evidence="4" key="1">
    <citation type="journal article" date="2019" name="Int. J. Syst. Evol. Microbiol.">
        <title>The Global Catalogue of Microorganisms (GCM) 10K type strain sequencing project: providing services to taxonomists for standard genome sequencing and annotation.</title>
        <authorList>
            <consortium name="The Broad Institute Genomics Platform"/>
            <consortium name="The Broad Institute Genome Sequencing Center for Infectious Disease"/>
            <person name="Wu L."/>
            <person name="Ma J."/>
        </authorList>
    </citation>
    <scope>NUCLEOTIDE SEQUENCE [LARGE SCALE GENOMIC DNA]</scope>
    <source>
        <strain evidence="4">KACC 12597</strain>
    </source>
</reference>
<dbReference type="InterPro" id="IPR008988">
    <property type="entry name" value="Transcriptional_repressor_C"/>
</dbReference>
<dbReference type="Proteomes" id="UP001597337">
    <property type="component" value="Unassembled WGS sequence"/>
</dbReference>
<dbReference type="EMBL" id="JBHUHX010000023">
    <property type="protein sequence ID" value="MFD2112274.1"/>
    <property type="molecule type" value="Genomic_DNA"/>
</dbReference>
<organism evidence="3 4">
    <name type="scientific">Thiorhodococcus fuscus</name>
    <dbReference type="NCBI Taxonomy" id="527200"/>
    <lineage>
        <taxon>Bacteria</taxon>
        <taxon>Pseudomonadati</taxon>
        <taxon>Pseudomonadota</taxon>
        <taxon>Gammaproteobacteria</taxon>
        <taxon>Chromatiales</taxon>
        <taxon>Chromatiaceae</taxon>
        <taxon>Thiorhodococcus</taxon>
    </lineage>
</organism>
<feature type="domain" description="Ferrous iron transporter FeoA-like" evidence="2">
    <location>
        <begin position="1"/>
        <end position="74"/>
    </location>
</feature>
<keyword evidence="4" id="KW-1185">Reference proteome</keyword>
<protein>
    <submittedName>
        <fullName evidence="3">Ferrous iron transport protein A</fullName>
    </submittedName>
</protein>
<dbReference type="InterPro" id="IPR052713">
    <property type="entry name" value="FeoA"/>
</dbReference>
<dbReference type="Pfam" id="PF04023">
    <property type="entry name" value="FeoA"/>
    <property type="match status" value="1"/>
</dbReference>
<dbReference type="SMART" id="SM00899">
    <property type="entry name" value="FeoA"/>
    <property type="match status" value="1"/>
</dbReference>
<dbReference type="RefSeq" id="WP_386026423.1">
    <property type="nucleotide sequence ID" value="NZ_JBHUHX010000023.1"/>
</dbReference>
<evidence type="ECO:0000256" key="1">
    <source>
        <dbReference type="ARBA" id="ARBA00023004"/>
    </source>
</evidence>
<dbReference type="SUPFAM" id="SSF50037">
    <property type="entry name" value="C-terminal domain of transcriptional repressors"/>
    <property type="match status" value="1"/>
</dbReference>
<evidence type="ECO:0000313" key="4">
    <source>
        <dbReference type="Proteomes" id="UP001597337"/>
    </source>
</evidence>
<dbReference type="PANTHER" id="PTHR42954">
    <property type="entry name" value="FE(2+) TRANSPORT PROTEIN A"/>
    <property type="match status" value="1"/>
</dbReference>
<dbReference type="InterPro" id="IPR038157">
    <property type="entry name" value="FeoA_core_dom"/>
</dbReference>
<sequence length="75" mass="8058">MTLKEFTVGDSGRVLGFQAGGGAYRRKLLSMGITPGVTLEVVRVAPLGDPLEIRVRGTSVSLRRTEAGVLDMERI</sequence>
<keyword evidence="1" id="KW-0408">Iron</keyword>
<gene>
    <name evidence="3" type="ORF">ACFSJC_10530</name>
</gene>
<dbReference type="InterPro" id="IPR007167">
    <property type="entry name" value="Fe-transptr_FeoA-like"/>
</dbReference>